<dbReference type="InterPro" id="IPR020839">
    <property type="entry name" value="SCD"/>
</dbReference>
<reference evidence="5" key="1">
    <citation type="submission" date="2014-01" db="EMBL/GenBank/DDBJ databases">
        <authorList>
            <person name="Aslett M."/>
        </authorList>
    </citation>
    <scope>NUCLEOTIDE SEQUENCE</scope>
</reference>
<dbReference type="Pfam" id="PF08514">
    <property type="entry name" value="STAG"/>
    <property type="match status" value="1"/>
</dbReference>
<feature type="region of interest" description="Disordered" evidence="3">
    <location>
        <begin position="1048"/>
        <end position="1106"/>
    </location>
</feature>
<evidence type="ECO:0000256" key="3">
    <source>
        <dbReference type="SAM" id="MobiDB-lite"/>
    </source>
</evidence>
<feature type="region of interest" description="Disordered" evidence="3">
    <location>
        <begin position="27"/>
        <end position="87"/>
    </location>
</feature>
<feature type="compositionally biased region" description="Polar residues" evidence="3">
    <location>
        <begin position="1048"/>
        <end position="1059"/>
    </location>
</feature>
<accession>A0A077Z5T2</accession>
<evidence type="ECO:0000313" key="5">
    <source>
        <dbReference type="EMBL" id="CDW55511.1"/>
    </source>
</evidence>
<dbReference type="InterPro" id="IPR056396">
    <property type="entry name" value="HEAT_SCC3-SA"/>
</dbReference>
<dbReference type="PANTHER" id="PTHR11199:SF0">
    <property type="entry name" value="LD34181P-RELATED"/>
    <property type="match status" value="1"/>
</dbReference>
<keyword evidence="6" id="KW-1185">Reference proteome</keyword>
<comment type="similarity">
    <text evidence="1">Belongs to the SCC3 family.</text>
</comment>
<dbReference type="SUPFAM" id="SSF48371">
    <property type="entry name" value="ARM repeat"/>
    <property type="match status" value="1"/>
</dbReference>
<dbReference type="InterPro" id="IPR039662">
    <property type="entry name" value="Cohesin_Scc3/SA"/>
</dbReference>
<dbReference type="AlphaFoldDB" id="A0A077Z5T2"/>
<dbReference type="GO" id="GO:0000785">
    <property type="term" value="C:chromatin"/>
    <property type="evidence" value="ECO:0007669"/>
    <property type="project" value="TreeGrafter"/>
</dbReference>
<feature type="compositionally biased region" description="Polar residues" evidence="3">
    <location>
        <begin position="1071"/>
        <end position="1081"/>
    </location>
</feature>
<dbReference type="STRING" id="36087.A0A077Z5T2"/>
<dbReference type="GO" id="GO:0008278">
    <property type="term" value="C:cohesin complex"/>
    <property type="evidence" value="ECO:0007669"/>
    <property type="project" value="TreeGrafter"/>
</dbReference>
<feature type="coiled-coil region" evidence="2">
    <location>
        <begin position="252"/>
        <end position="289"/>
    </location>
</feature>
<dbReference type="GO" id="GO:0007062">
    <property type="term" value="P:sister chromatid cohesion"/>
    <property type="evidence" value="ECO:0007669"/>
    <property type="project" value="UniProtKB-ARBA"/>
</dbReference>
<protein>
    <submittedName>
        <fullName evidence="5">Cohesin subunit SA 1</fullName>
    </submittedName>
</protein>
<gene>
    <name evidence="5" type="ORF">TTRE_0000378301</name>
</gene>
<dbReference type="GO" id="GO:0005634">
    <property type="term" value="C:nucleus"/>
    <property type="evidence" value="ECO:0007669"/>
    <property type="project" value="TreeGrafter"/>
</dbReference>
<feature type="compositionally biased region" description="Acidic residues" evidence="3">
    <location>
        <begin position="1093"/>
        <end position="1106"/>
    </location>
</feature>
<dbReference type="Pfam" id="PF21581">
    <property type="entry name" value="SCD"/>
    <property type="match status" value="1"/>
</dbReference>
<dbReference type="PANTHER" id="PTHR11199">
    <property type="entry name" value="STROMAL ANTIGEN"/>
    <property type="match status" value="1"/>
</dbReference>
<evidence type="ECO:0000256" key="1">
    <source>
        <dbReference type="ARBA" id="ARBA00005486"/>
    </source>
</evidence>
<dbReference type="Pfam" id="PF24571">
    <property type="entry name" value="HEAT_SCC3-SA"/>
    <property type="match status" value="1"/>
</dbReference>
<feature type="compositionally biased region" description="Low complexity" evidence="3">
    <location>
        <begin position="33"/>
        <end position="42"/>
    </location>
</feature>
<dbReference type="GO" id="GO:0003682">
    <property type="term" value="F:chromatin binding"/>
    <property type="evidence" value="ECO:0007669"/>
    <property type="project" value="TreeGrafter"/>
</dbReference>
<reference evidence="5" key="2">
    <citation type="submission" date="2014-03" db="EMBL/GenBank/DDBJ databases">
        <title>The whipworm genome and dual-species transcriptomics of an intimate host-pathogen interaction.</title>
        <authorList>
            <person name="Foth B.J."/>
            <person name="Tsai I.J."/>
            <person name="Reid A.J."/>
            <person name="Bancroft A.J."/>
            <person name="Nichol S."/>
            <person name="Tracey A."/>
            <person name="Holroyd N."/>
            <person name="Cotton J.A."/>
            <person name="Stanley E.J."/>
            <person name="Zarowiecki M."/>
            <person name="Liu J.Z."/>
            <person name="Huckvale T."/>
            <person name="Cooper P.J."/>
            <person name="Grencis R.K."/>
            <person name="Berriman M."/>
        </authorList>
    </citation>
    <scope>NUCLEOTIDE SEQUENCE [LARGE SCALE GENOMIC DNA]</scope>
</reference>
<dbReference type="Proteomes" id="UP000030665">
    <property type="component" value="Unassembled WGS sequence"/>
</dbReference>
<organism evidence="5 6">
    <name type="scientific">Trichuris trichiura</name>
    <name type="common">Whipworm</name>
    <name type="synonym">Trichocephalus trichiurus</name>
    <dbReference type="NCBI Taxonomy" id="36087"/>
    <lineage>
        <taxon>Eukaryota</taxon>
        <taxon>Metazoa</taxon>
        <taxon>Ecdysozoa</taxon>
        <taxon>Nematoda</taxon>
        <taxon>Enoplea</taxon>
        <taxon>Dorylaimia</taxon>
        <taxon>Trichinellida</taxon>
        <taxon>Trichuridae</taxon>
        <taxon>Trichuris</taxon>
    </lineage>
</organism>
<dbReference type="EMBL" id="HG805959">
    <property type="protein sequence ID" value="CDW55511.1"/>
    <property type="molecule type" value="Genomic_DNA"/>
</dbReference>
<evidence type="ECO:0000313" key="6">
    <source>
        <dbReference type="Proteomes" id="UP000030665"/>
    </source>
</evidence>
<dbReference type="OrthoDB" id="498590at2759"/>
<proteinExistence type="inferred from homology"/>
<evidence type="ECO:0000256" key="2">
    <source>
        <dbReference type="SAM" id="Coils"/>
    </source>
</evidence>
<feature type="domain" description="SCD" evidence="4">
    <location>
        <begin position="298"/>
        <end position="383"/>
    </location>
</feature>
<dbReference type="InterPro" id="IPR016024">
    <property type="entry name" value="ARM-type_fold"/>
</dbReference>
<evidence type="ECO:0000259" key="4">
    <source>
        <dbReference type="PROSITE" id="PS51425"/>
    </source>
</evidence>
<dbReference type="PROSITE" id="PS51425">
    <property type="entry name" value="SCD"/>
    <property type="match status" value="1"/>
</dbReference>
<keyword evidence="2" id="KW-0175">Coiled coil</keyword>
<dbReference type="InterPro" id="IPR013721">
    <property type="entry name" value="STAG"/>
</dbReference>
<name>A0A077Z5T2_TRITR</name>
<sequence>MTDSPSNSSPARPMRLAKQGAIESISSFIGAKSRSPSNTSSRISDRDSKRSLANSSSESVAKRGRLSSVRGRPRGRPPRQPSAPVDTTASLFSLVRDGKASLVQVADDWIENYMSDREVAVMDLLQYFISSCGCKGVVSLDMIQSSDFILLVRRMTEDFDEESVDYPLILTGSHWRRFRQNFCDFITTLVRQCQYSIIYDQYMMDSVISLLTHLADSHARAFRHTATLAAMKMVTALAEIAVRLDQSLSSVTQQFENERSRQRKSNQRLEALQQKKQEYTENKDEIVNMIEYLFQCVFVQRYKDVVPDIRCICVTELGVWMLSYPEHFLVDARLKYIGWTLYDKVGEVRMKCLKTLLPLYEEEQFTSNLKMFTPKFKTRLLSMVLDREPENGVLAIKILMKIYKQADSDSLPLHIECDTIYACVYAAHRGLALTAGEFFLLDLTSATGRKRKVDVRNVLFKLVDFHIRSNIHTHTAFLVDALFESCDYVRNWSAMTDLLLLESSEENRALDERGESTLIDIMAFSVKQASTGEPPAGRTVSKKYITQREHRQWLEDQERITEHFAMTLPQLLHKFVVNTQDVINLLTIAQYFHMNVYAASVYSNPLESLLKCIEELFAKHTDEEVLANCSKTYECLCSGQLPVHVRSVVTRSKIIDSTVLKFREDMQNFNANLGKVDDEDFASTLASLRRVEALYQCHDLSKWKIWDMAFPLIRNSDAYARPIDHNLVVLATRTCFWILLWDLLAIENGNLEEEAISSLKQRLGELVTCCRTMILSNMGEVAGTAYLVLCDLLLIFGWTVGQEIAELKTLIFIVKPDLEDELQAFLGKWVFCSDQTDIDRNDPDQIEILRKRRSFLASYSKLIVWSVLSIRSATEVFKNYAEYYNDYGEIIKMTIAKCREKDKIACARSMTDALCSLYQKLCGNVPPEERADNLAPVRELIRRFGTSMGTDLIRCRELVVMINRCGIIFASQRDGPDLPNIHFLEVLSETCNKLLPQDKKLVLQYLNEAFGFIEANDDDRFRPLVMFKEVLSLGDEEQRTTAAASTLVSNNDSTMQSSAGKRPRNDDSAGTPRSVSLSTLTGAGGREINPLLEVDEMLEDEGDQSL</sequence>